<dbReference type="Proteomes" id="UP000027730">
    <property type="component" value="Unassembled WGS sequence"/>
</dbReference>
<reference evidence="1 2" key="1">
    <citation type="journal article" date="2014" name="BMC Genomics">
        <title>Genome sequencing of four Aureobasidium pullulans varieties: biotechnological potential, stress tolerance, and description of new species.</title>
        <authorList>
            <person name="Gostin Ar C."/>
            <person name="Ohm R.A."/>
            <person name="Kogej T."/>
            <person name="Sonjak S."/>
            <person name="Turk M."/>
            <person name="Zajc J."/>
            <person name="Zalar P."/>
            <person name="Grube M."/>
            <person name="Sun H."/>
            <person name="Han J."/>
            <person name="Sharma A."/>
            <person name="Chiniquy J."/>
            <person name="Ngan C.Y."/>
            <person name="Lipzen A."/>
            <person name="Barry K."/>
            <person name="Grigoriev I.V."/>
            <person name="Gunde-Cimerman N."/>
        </authorList>
    </citation>
    <scope>NUCLEOTIDE SEQUENCE [LARGE SCALE GENOMIC DNA]</scope>
    <source>
        <strain evidence="1 2">CBS 147.97</strain>
    </source>
</reference>
<organism evidence="1 2">
    <name type="scientific">Aureobasidium namibiae CBS 147.97</name>
    <dbReference type="NCBI Taxonomy" id="1043004"/>
    <lineage>
        <taxon>Eukaryota</taxon>
        <taxon>Fungi</taxon>
        <taxon>Dikarya</taxon>
        <taxon>Ascomycota</taxon>
        <taxon>Pezizomycotina</taxon>
        <taxon>Dothideomycetes</taxon>
        <taxon>Dothideomycetidae</taxon>
        <taxon>Dothideales</taxon>
        <taxon>Saccotheciaceae</taxon>
        <taxon>Aureobasidium</taxon>
    </lineage>
</organism>
<accession>A0A074WY03</accession>
<evidence type="ECO:0000313" key="1">
    <source>
        <dbReference type="EMBL" id="KEQ76404.1"/>
    </source>
</evidence>
<dbReference type="EMBL" id="KL584703">
    <property type="protein sequence ID" value="KEQ76404.1"/>
    <property type="molecule type" value="Genomic_DNA"/>
</dbReference>
<dbReference type="RefSeq" id="XP_013431280.1">
    <property type="nucleotide sequence ID" value="XM_013575826.1"/>
</dbReference>
<dbReference type="OrthoDB" id="3931620at2759"/>
<dbReference type="AlphaFoldDB" id="A0A074WY03"/>
<keyword evidence="2" id="KW-1185">Reference proteome</keyword>
<evidence type="ECO:0000313" key="2">
    <source>
        <dbReference type="Proteomes" id="UP000027730"/>
    </source>
</evidence>
<dbReference type="HOGENOM" id="CLU_1111178_0_0_1"/>
<dbReference type="GeneID" id="25416165"/>
<sequence>MSIFKFIKYCFCDEDNDSEPFPLVRIAMPKPMPLNVTSYLPISPKPIPQLDVFVSSSTSFAMFEHESIASMCSRHNSFTSNGTFDDVDLSTPTKFAQPSKAREVISSPFSDQHEIQNTLFAPDSTHNITNSGDEVPNASHHASDALLVPGKQLIRDASSDVDTSPFDDEHGVESKLEVEYAPTTPSPEDYDTERAMEYQRVSLLFDHGSIECNNVQRDDALAVLEGTKAHSTEPLDPELMETIAIMMGHRRLY</sequence>
<gene>
    <name evidence="1" type="ORF">M436DRAFT_78159</name>
</gene>
<protein>
    <submittedName>
        <fullName evidence="1">Uncharacterized protein</fullName>
    </submittedName>
</protein>
<proteinExistence type="predicted"/>
<name>A0A074WY03_9PEZI</name>